<dbReference type="Pfam" id="PF06628">
    <property type="entry name" value="Catalase-rel"/>
    <property type="match status" value="1"/>
</dbReference>
<evidence type="ECO:0000256" key="8">
    <source>
        <dbReference type="ARBA" id="ARBA00023002"/>
    </source>
</evidence>
<keyword evidence="5 12" id="KW-0575">Peroxidase</keyword>
<evidence type="ECO:0000256" key="4">
    <source>
        <dbReference type="ARBA" id="ARBA00012314"/>
    </source>
</evidence>
<dbReference type="Proteomes" id="UP000597138">
    <property type="component" value="Unassembled WGS sequence"/>
</dbReference>
<evidence type="ECO:0000256" key="6">
    <source>
        <dbReference type="ARBA" id="ARBA00022617"/>
    </source>
</evidence>
<gene>
    <name evidence="15" type="primary">katA</name>
    <name evidence="15" type="ORF">GCM10010985_10180</name>
</gene>
<evidence type="ECO:0000256" key="13">
    <source>
        <dbReference type="SAM" id="MobiDB-lite"/>
    </source>
</evidence>
<evidence type="ECO:0000256" key="3">
    <source>
        <dbReference type="ARBA" id="ARBA00005329"/>
    </source>
</evidence>
<keyword evidence="6 12" id="KW-0349">Heme</keyword>
<dbReference type="CDD" id="cd08156">
    <property type="entry name" value="catalase_clade_3"/>
    <property type="match status" value="1"/>
</dbReference>
<dbReference type="SMART" id="SM01060">
    <property type="entry name" value="Catalase"/>
    <property type="match status" value="1"/>
</dbReference>
<keyword evidence="16" id="KW-1185">Reference proteome</keyword>
<comment type="cofactor">
    <cofactor evidence="1">
        <name>heme</name>
        <dbReference type="ChEBI" id="CHEBI:30413"/>
    </cofactor>
</comment>
<dbReference type="SUPFAM" id="SSF56634">
    <property type="entry name" value="Heme-dependent catalase-like"/>
    <property type="match status" value="1"/>
</dbReference>
<dbReference type="EMBL" id="BMEG01000001">
    <property type="protein sequence ID" value="GGD58186.1"/>
    <property type="molecule type" value="Genomic_DNA"/>
</dbReference>
<dbReference type="InterPro" id="IPR010582">
    <property type="entry name" value="Catalase_immune_responsive"/>
</dbReference>
<keyword evidence="7 12" id="KW-0479">Metal-binding</keyword>
<keyword evidence="8 12" id="KW-0560">Oxidoreductase</keyword>
<evidence type="ECO:0000256" key="10">
    <source>
        <dbReference type="ARBA" id="ARBA00023324"/>
    </source>
</evidence>
<evidence type="ECO:0000256" key="9">
    <source>
        <dbReference type="ARBA" id="ARBA00023004"/>
    </source>
</evidence>
<dbReference type="PRINTS" id="PR00067">
    <property type="entry name" value="CATALASE"/>
</dbReference>
<evidence type="ECO:0000256" key="2">
    <source>
        <dbReference type="ARBA" id="ARBA00002974"/>
    </source>
</evidence>
<organism evidence="15 16">
    <name type="scientific">Caballeronia grimmiae</name>
    <dbReference type="NCBI Taxonomy" id="1071679"/>
    <lineage>
        <taxon>Bacteria</taxon>
        <taxon>Pseudomonadati</taxon>
        <taxon>Pseudomonadota</taxon>
        <taxon>Betaproteobacteria</taxon>
        <taxon>Burkholderiales</taxon>
        <taxon>Burkholderiaceae</taxon>
        <taxon>Caballeronia</taxon>
    </lineage>
</organism>
<accession>A0ABQ1R5U0</accession>
<feature type="region of interest" description="Disordered" evidence="13">
    <location>
        <begin position="1"/>
        <end position="26"/>
    </location>
</feature>
<feature type="domain" description="Catalase core" evidence="14">
    <location>
        <begin position="7"/>
        <end position="392"/>
    </location>
</feature>
<evidence type="ECO:0000256" key="7">
    <source>
        <dbReference type="ARBA" id="ARBA00022723"/>
    </source>
</evidence>
<dbReference type="EC" id="1.11.1.6" evidence="4 12"/>
<dbReference type="InterPro" id="IPR011614">
    <property type="entry name" value="Catalase_core"/>
</dbReference>
<comment type="catalytic activity">
    <reaction evidence="11 12">
        <text>2 H2O2 = O2 + 2 H2O</text>
        <dbReference type="Rhea" id="RHEA:20309"/>
        <dbReference type="ChEBI" id="CHEBI:15377"/>
        <dbReference type="ChEBI" id="CHEBI:15379"/>
        <dbReference type="ChEBI" id="CHEBI:16240"/>
        <dbReference type="EC" id="1.11.1.6"/>
    </reaction>
</comment>
<evidence type="ECO:0000256" key="11">
    <source>
        <dbReference type="ARBA" id="ARBA00049254"/>
    </source>
</evidence>
<dbReference type="InterPro" id="IPR040333">
    <property type="entry name" value="Catalase_3"/>
</dbReference>
<name>A0ABQ1R5U0_9BURK</name>
<dbReference type="RefSeq" id="WP_035961597.1">
    <property type="nucleotide sequence ID" value="NZ_BMEG01000001.1"/>
</dbReference>
<comment type="caution">
    <text evidence="15">The sequence shown here is derived from an EMBL/GenBank/DDBJ whole genome shotgun (WGS) entry which is preliminary data.</text>
</comment>
<dbReference type="InterPro" id="IPR018028">
    <property type="entry name" value="Catalase"/>
</dbReference>
<comment type="similarity">
    <text evidence="3 12">Belongs to the catalase family.</text>
</comment>
<evidence type="ECO:0000313" key="16">
    <source>
        <dbReference type="Proteomes" id="UP000597138"/>
    </source>
</evidence>
<dbReference type="InterPro" id="IPR024708">
    <property type="entry name" value="Catalase_AS"/>
</dbReference>
<sequence>MTTQRLTTAAGAPVGDNQNSQTAGPRGPVTLQDFWLVEKLAHFDREVIPERRVHAKGSGAFGTFRVTHDISRYTKAKLFSAIGKETPIFMRFSTVAGERGAADAERDVRGFSIKFYTEEGNWDVVGNNTPVFFIRDPLKFPDFIHTQKRDPYTNLRSNVAAWDFWSRHPESLHQVTILMSDRGIPTNYRQMHGFGSHTFSFLNADNERSYVKFHFKSQQPLENYTDPEAAAVIANDRESAQRDLVDNIDRGNFPRWNFRIQVMTEAEAATYRINPFDITKVWPHADFPLIDVGVIELNRNAQNYFAEVEQAAFTPANVVPGIGFSPDRLLQGRLFSYGDTQRYRLGINHHQIPVNASRAPMANPFHRDGAMRVDGNLGGTVNYEPNRFGEFAQDASVNEPPLAAGDVYRYDHREDGDYYSQPGALFRLFDDAQRERLFGNIARHIHGVPNGIVARQLQHFRRADPAYAQGVADALAALGQRVDIDENDTAAV</sequence>
<proteinExistence type="inferred from homology"/>
<dbReference type="PIRSF" id="PIRSF038928">
    <property type="entry name" value="Catalase_clade1-3"/>
    <property type="match status" value="1"/>
</dbReference>
<dbReference type="Pfam" id="PF00199">
    <property type="entry name" value="Catalase"/>
    <property type="match status" value="1"/>
</dbReference>
<dbReference type="InterPro" id="IPR024711">
    <property type="entry name" value="Catalase_clade1/3"/>
</dbReference>
<evidence type="ECO:0000256" key="12">
    <source>
        <dbReference type="RuleBase" id="RU000498"/>
    </source>
</evidence>
<dbReference type="PANTHER" id="PTHR11465:SF61">
    <property type="entry name" value="CATALASE"/>
    <property type="match status" value="1"/>
</dbReference>
<dbReference type="PROSITE" id="PS51402">
    <property type="entry name" value="CATALASE_3"/>
    <property type="match status" value="1"/>
</dbReference>
<dbReference type="Gene3D" id="2.40.180.10">
    <property type="entry name" value="Catalase core domain"/>
    <property type="match status" value="1"/>
</dbReference>
<evidence type="ECO:0000313" key="15">
    <source>
        <dbReference type="EMBL" id="GGD58186.1"/>
    </source>
</evidence>
<evidence type="ECO:0000256" key="1">
    <source>
        <dbReference type="ARBA" id="ARBA00001971"/>
    </source>
</evidence>
<keyword evidence="9 12" id="KW-0408">Iron</keyword>
<keyword evidence="10 12" id="KW-0376">Hydrogen peroxide</keyword>
<evidence type="ECO:0000259" key="14">
    <source>
        <dbReference type="SMART" id="SM01060"/>
    </source>
</evidence>
<evidence type="ECO:0000256" key="5">
    <source>
        <dbReference type="ARBA" id="ARBA00022559"/>
    </source>
</evidence>
<comment type="function">
    <text evidence="2">Decomposes hydrogen peroxide into water and oxygen; serves to protect cells from the toxic effects of hydrogen peroxide.</text>
</comment>
<dbReference type="PROSITE" id="PS00437">
    <property type="entry name" value="CATALASE_1"/>
    <property type="match status" value="1"/>
</dbReference>
<dbReference type="InterPro" id="IPR002226">
    <property type="entry name" value="Catalase_haem_BS"/>
</dbReference>
<reference evidence="16" key="1">
    <citation type="journal article" date="2019" name="Int. J. Syst. Evol. Microbiol.">
        <title>The Global Catalogue of Microorganisms (GCM) 10K type strain sequencing project: providing services to taxonomists for standard genome sequencing and annotation.</title>
        <authorList>
            <consortium name="The Broad Institute Genomics Platform"/>
            <consortium name="The Broad Institute Genome Sequencing Center for Infectious Disease"/>
            <person name="Wu L."/>
            <person name="Ma J."/>
        </authorList>
    </citation>
    <scope>NUCLEOTIDE SEQUENCE [LARGE SCALE GENOMIC DNA]</scope>
    <source>
        <strain evidence="16">CGMCC 1.11013</strain>
    </source>
</reference>
<dbReference type="InterPro" id="IPR020835">
    <property type="entry name" value="Catalase_sf"/>
</dbReference>
<dbReference type="PROSITE" id="PS00438">
    <property type="entry name" value="CATALASE_2"/>
    <property type="match status" value="1"/>
</dbReference>
<protein>
    <recommendedName>
        <fullName evidence="4 12">Catalase</fullName>
        <ecNumber evidence="4 12">1.11.1.6</ecNumber>
    </recommendedName>
</protein>
<dbReference type="PANTHER" id="PTHR11465">
    <property type="entry name" value="CATALASE"/>
    <property type="match status" value="1"/>
</dbReference>